<feature type="domain" description="Large ribosomal subunit protein uL6 alpha-beta" evidence="4">
    <location>
        <begin position="101"/>
        <end position="180"/>
    </location>
</feature>
<dbReference type="GO" id="GO:0002181">
    <property type="term" value="P:cytoplasmic translation"/>
    <property type="evidence" value="ECO:0007669"/>
    <property type="project" value="TreeGrafter"/>
</dbReference>
<dbReference type="GO" id="GO:0003735">
    <property type="term" value="F:structural constituent of ribosome"/>
    <property type="evidence" value="ECO:0007669"/>
    <property type="project" value="InterPro"/>
</dbReference>
<dbReference type="EMBL" id="HBDZ01000184">
    <property type="protein sequence ID" value="CAD8227651.1"/>
    <property type="molecule type" value="Transcribed_RNA"/>
</dbReference>
<dbReference type="GO" id="GO:0022625">
    <property type="term" value="C:cytosolic large ribosomal subunit"/>
    <property type="evidence" value="ECO:0007669"/>
    <property type="project" value="TreeGrafter"/>
</dbReference>
<keyword evidence="3" id="KW-0687">Ribonucleoprotein</keyword>
<sequence length="192" mass="21907">MKTIKSTRSIDVPEGVEVTVESRVVTVKGPRGTLTKSFKHLRVDMQLLEKEGGGQEIVIDMWFGKTKQMASLRTTISHINNLFGGVLQGYRYKMRCVYAHFPINCTIEQGPHRIEIRNFLGEKRPRIVNMLEGVTITRDKDVKDQYILEGNDIENVSRSCALIYQSCLVKKKDIRKFLDGIYVSSKGRIEAN</sequence>
<dbReference type="PROSITE" id="PS00700">
    <property type="entry name" value="RIBOSOMAL_L6_2"/>
    <property type="match status" value="1"/>
</dbReference>
<dbReference type="InterPro" id="IPR002359">
    <property type="entry name" value="Ribosomal_uL6_CS2"/>
</dbReference>
<organism evidence="5">
    <name type="scientific">Prasinoderma coloniale</name>
    <dbReference type="NCBI Taxonomy" id="156133"/>
    <lineage>
        <taxon>Eukaryota</taxon>
        <taxon>Viridiplantae</taxon>
        <taxon>Prasinodermophyta</taxon>
        <taxon>Prasinodermophyceae</taxon>
        <taxon>Prasinodermales</taxon>
        <taxon>Prasinodermaceae</taxon>
        <taxon>Prasinoderma</taxon>
    </lineage>
</organism>
<proteinExistence type="inferred from homology"/>
<evidence type="ECO:0000313" key="5">
    <source>
        <dbReference type="EMBL" id="CAD8227651.1"/>
    </source>
</evidence>
<dbReference type="Gene3D" id="3.90.930.12">
    <property type="entry name" value="Ribosomal protein L6, alpha-beta domain"/>
    <property type="match status" value="2"/>
</dbReference>
<reference evidence="5" key="1">
    <citation type="submission" date="2021-01" db="EMBL/GenBank/DDBJ databases">
        <authorList>
            <person name="Corre E."/>
            <person name="Pelletier E."/>
            <person name="Niang G."/>
            <person name="Scheremetjew M."/>
            <person name="Finn R."/>
            <person name="Kale V."/>
            <person name="Holt S."/>
            <person name="Cochrane G."/>
            <person name="Meng A."/>
            <person name="Brown T."/>
            <person name="Cohen L."/>
        </authorList>
    </citation>
    <scope>NUCLEOTIDE SEQUENCE</scope>
    <source>
        <strain evidence="5">CCMP1413</strain>
    </source>
</reference>
<keyword evidence="2" id="KW-0689">Ribosomal protein</keyword>
<dbReference type="PANTHER" id="PTHR11655">
    <property type="entry name" value="60S/50S RIBOSOMAL PROTEIN L6/L9"/>
    <property type="match status" value="1"/>
</dbReference>
<feature type="domain" description="Large ribosomal subunit protein uL6 alpha-beta" evidence="4">
    <location>
        <begin position="12"/>
        <end position="89"/>
    </location>
</feature>
<gene>
    <name evidence="5" type="ORF">PCOL08062_LOCUS155</name>
</gene>
<name>A0A7R9T7L0_9VIRI</name>
<dbReference type="Pfam" id="PF00347">
    <property type="entry name" value="Ribosomal_L6"/>
    <property type="match status" value="2"/>
</dbReference>
<dbReference type="PIRSF" id="PIRSF002162">
    <property type="entry name" value="Ribosomal_L6"/>
    <property type="match status" value="1"/>
</dbReference>
<dbReference type="FunFam" id="3.90.930.12:FF:000004">
    <property type="entry name" value="60S ribosomal protein L9"/>
    <property type="match status" value="1"/>
</dbReference>
<comment type="similarity">
    <text evidence="1">Belongs to the universal ribosomal protein uL6 family.</text>
</comment>
<dbReference type="InterPro" id="IPR036789">
    <property type="entry name" value="Ribosomal_uL6-like_a/b-dom_sf"/>
</dbReference>
<evidence type="ECO:0000256" key="3">
    <source>
        <dbReference type="ARBA" id="ARBA00023274"/>
    </source>
</evidence>
<evidence type="ECO:0000259" key="4">
    <source>
        <dbReference type="Pfam" id="PF00347"/>
    </source>
</evidence>
<dbReference type="FunFam" id="3.90.930.12:FF:000003">
    <property type="entry name" value="60S ribosomal protein L9"/>
    <property type="match status" value="1"/>
</dbReference>
<dbReference type="PANTHER" id="PTHR11655:SF16">
    <property type="entry name" value="60S RIBOSOMAL PROTEIN L9"/>
    <property type="match status" value="1"/>
</dbReference>
<dbReference type="AlphaFoldDB" id="A0A7R9T7L0"/>
<evidence type="ECO:0000256" key="2">
    <source>
        <dbReference type="ARBA" id="ARBA00022980"/>
    </source>
</evidence>
<evidence type="ECO:0000256" key="1">
    <source>
        <dbReference type="ARBA" id="ARBA00009356"/>
    </source>
</evidence>
<accession>A0A7R9T7L0</accession>
<dbReference type="InterPro" id="IPR000702">
    <property type="entry name" value="Ribosomal_uL6-like"/>
</dbReference>
<dbReference type="InterPro" id="IPR020040">
    <property type="entry name" value="Ribosomal_uL6_a/b-dom"/>
</dbReference>
<dbReference type="SUPFAM" id="SSF56053">
    <property type="entry name" value="Ribosomal protein L6"/>
    <property type="match status" value="2"/>
</dbReference>
<protein>
    <recommendedName>
        <fullName evidence="4">Large ribosomal subunit protein uL6 alpha-beta domain-containing protein</fullName>
    </recommendedName>
</protein>
<dbReference type="GO" id="GO:0019843">
    <property type="term" value="F:rRNA binding"/>
    <property type="evidence" value="ECO:0007669"/>
    <property type="project" value="InterPro"/>
</dbReference>